<dbReference type="Pfam" id="PF19263">
    <property type="entry name" value="DUF5906"/>
    <property type="match status" value="1"/>
</dbReference>
<dbReference type="InterPro" id="IPR024385">
    <property type="entry name" value="DUF3854"/>
</dbReference>
<evidence type="ECO:0000313" key="3">
    <source>
        <dbReference type="EMBL" id="CAB4142945.1"/>
    </source>
</evidence>
<protein>
    <submittedName>
        <fullName evidence="4">Uncharacterized protein</fullName>
    </submittedName>
</protein>
<feature type="domain" description="NrS-1 polymerase-like helicase" evidence="2">
    <location>
        <begin position="420"/>
        <end position="528"/>
    </location>
</feature>
<organism evidence="4">
    <name type="scientific">uncultured Caudovirales phage</name>
    <dbReference type="NCBI Taxonomy" id="2100421"/>
    <lineage>
        <taxon>Viruses</taxon>
        <taxon>Duplodnaviria</taxon>
        <taxon>Heunggongvirae</taxon>
        <taxon>Uroviricota</taxon>
        <taxon>Caudoviricetes</taxon>
        <taxon>Peduoviridae</taxon>
        <taxon>Maltschvirus</taxon>
        <taxon>Maltschvirus maltsch</taxon>
    </lineage>
</organism>
<evidence type="ECO:0000313" key="4">
    <source>
        <dbReference type="EMBL" id="CAB4211745.1"/>
    </source>
</evidence>
<reference evidence="4" key="1">
    <citation type="submission" date="2020-05" db="EMBL/GenBank/DDBJ databases">
        <authorList>
            <person name="Chiriac C."/>
            <person name="Salcher M."/>
            <person name="Ghai R."/>
            <person name="Kavagutti S V."/>
        </authorList>
    </citation>
    <scope>NUCLEOTIDE SEQUENCE</scope>
</reference>
<dbReference type="SUPFAM" id="SSF52540">
    <property type="entry name" value="P-loop containing nucleoside triphosphate hydrolases"/>
    <property type="match status" value="1"/>
</dbReference>
<dbReference type="InterPro" id="IPR045455">
    <property type="entry name" value="NrS-1_pol-like_helicase"/>
</dbReference>
<evidence type="ECO:0000259" key="2">
    <source>
        <dbReference type="Pfam" id="PF19263"/>
    </source>
</evidence>
<proteinExistence type="predicted"/>
<name>A0A6J5SED4_9CAUD</name>
<accession>A0A6J5SED4</accession>
<gene>
    <name evidence="4" type="ORF">UFOVP1414_12</name>
    <name evidence="3" type="ORF">UFOVP442_65</name>
</gene>
<dbReference type="EMBL" id="LR797380">
    <property type="protein sequence ID" value="CAB4211745.1"/>
    <property type="molecule type" value="Genomic_DNA"/>
</dbReference>
<dbReference type="Pfam" id="PF12965">
    <property type="entry name" value="DUF3854"/>
    <property type="match status" value="1"/>
</dbReference>
<dbReference type="InterPro" id="IPR027417">
    <property type="entry name" value="P-loop_NTPase"/>
</dbReference>
<evidence type="ECO:0000259" key="1">
    <source>
        <dbReference type="Pfam" id="PF12965"/>
    </source>
</evidence>
<feature type="domain" description="DUF3854" evidence="1">
    <location>
        <begin position="129"/>
        <end position="245"/>
    </location>
</feature>
<dbReference type="EMBL" id="LR796419">
    <property type="protein sequence ID" value="CAB4142945.1"/>
    <property type="molecule type" value="Genomic_DNA"/>
</dbReference>
<dbReference type="Gene3D" id="3.40.50.300">
    <property type="entry name" value="P-loop containing nucleotide triphosphate hydrolases"/>
    <property type="match status" value="1"/>
</dbReference>
<sequence length="703" mass="79787">MGKTSSKSQAPKMPRKSAETMELGLAKLDSSGLTVEDAQQLGIQFLDPNETQALHKNFKAVPSLKIPYFDPFTGQPMSGWPKWPQFYRLRYLKTPTDFASLANKKPPRYVQEPDSGVCSYFPLLSTFDWKDILQDSWQPLIITEGEFKAAKACKEGFPTIGLGGVYNFKSAKLGISFLPELEKINWVKRYVYIAYDSDFKSNPMVCSALNEIAEELRQRGAIPNLVPLPDVVENAKTGLDDFLITRPVDELSSLMRDGSYPLTLAKSLWRLNDQVTYVYNPGLVIVHETGQKISPSQFKDHAFSTTDYVEQVVKDNGNISLRPASAAQAWLKWPMRREVGKLTYAPGKEQMIQSNTVMTSTYNTWPGWGVEPKKGDVAPFLRLVDHLFTGADMEAKKWFLSWCAHPLQFPGTKMFSSAAIHGIKHGTGKSLIGYSLGRIYGRNFTEIKQTDLHAGFNEWAENKQFVLGDDVTGSDRRADADMLKKLITQRELRLNPKYVPSYVVPDCINYLWTSNQPDAFFLEDDDRRFFIHEVLVGPLSEDFYVDYDIWLDTGGSAAIFHYLLNLDISNFNPSAPAMRTSAKDRMTADVRSDLGSWVRMLIQNPDAVLRIGDIAMKGDLFTNRQLLKIYDPEQRTRTTANGLGRELRRAGVPQVLDGKPIKTDDGQDRFYVLRNREKWIKTTFEQIRAHLDADAKPKKKRKY</sequence>